<dbReference type="OrthoDB" id="626307at2"/>
<feature type="chain" id="PRO_5020743021" evidence="1">
    <location>
        <begin position="20"/>
        <end position="376"/>
    </location>
</feature>
<dbReference type="Pfam" id="PF18962">
    <property type="entry name" value="Por_Secre_tail"/>
    <property type="match status" value="1"/>
</dbReference>
<dbReference type="RefSeq" id="WP_129129848.1">
    <property type="nucleotide sequence ID" value="NZ_SDHW01000001.1"/>
</dbReference>
<name>A0A4Q1CN06_9BACT</name>
<dbReference type="Proteomes" id="UP000290204">
    <property type="component" value="Unassembled WGS sequence"/>
</dbReference>
<comment type="caution">
    <text evidence="3">The sequence shown here is derived from an EMBL/GenBank/DDBJ whole genome shotgun (WGS) entry which is preliminary data.</text>
</comment>
<feature type="domain" description="Secretion system C-terminal sorting" evidence="2">
    <location>
        <begin position="303"/>
        <end position="364"/>
    </location>
</feature>
<dbReference type="AlphaFoldDB" id="A0A4Q1CN06"/>
<protein>
    <submittedName>
        <fullName evidence="3">T9SS type A sorting domain-containing protein</fullName>
    </submittedName>
</protein>
<evidence type="ECO:0000256" key="1">
    <source>
        <dbReference type="SAM" id="SignalP"/>
    </source>
</evidence>
<proteinExistence type="predicted"/>
<organism evidence="3 4">
    <name type="scientific">Lacibacter luteus</name>
    <dbReference type="NCBI Taxonomy" id="2508719"/>
    <lineage>
        <taxon>Bacteria</taxon>
        <taxon>Pseudomonadati</taxon>
        <taxon>Bacteroidota</taxon>
        <taxon>Chitinophagia</taxon>
        <taxon>Chitinophagales</taxon>
        <taxon>Chitinophagaceae</taxon>
        <taxon>Lacibacter</taxon>
    </lineage>
</organism>
<dbReference type="EMBL" id="SDHW01000001">
    <property type="protein sequence ID" value="RXK62477.1"/>
    <property type="molecule type" value="Genomic_DNA"/>
</dbReference>
<keyword evidence="4" id="KW-1185">Reference proteome</keyword>
<sequence>MKKFLLIALVSAFAFVSNAQIIESFNGGTLPAGWDVAQGMSTSPYNNPDSACKADYGLLTPGVGGNNPAKVLTAPVLYGAASSFINAGFTIYIFDSNLKCESKKDLPCVTYVQVYLVKESWTSASIPPASEIYSQSQVQIVQANTANILVVPSGNVPVGQKYRVLYDFSVAANCNQNGTKYILDLFKVITTIGGPLPVTLTGFEAAQKSGKVTLTWNTLMELNNDGFEIERRIGTGSYQKIAFVDSKAPGGNGAAYSYSFDDNTALPKGVTYYRLKQIDLDGNASYSEIRAVRSANGTLLLSVYPNPSRGTTNVAIPAGTGMVDVTLTDFTGKSLQQWTGVNTSNLQLTNLKPGMYTLRVSVRATGETITERIAVQ</sequence>
<evidence type="ECO:0000313" key="4">
    <source>
        <dbReference type="Proteomes" id="UP000290204"/>
    </source>
</evidence>
<evidence type="ECO:0000259" key="2">
    <source>
        <dbReference type="Pfam" id="PF18962"/>
    </source>
</evidence>
<dbReference type="Gene3D" id="2.60.40.10">
    <property type="entry name" value="Immunoglobulins"/>
    <property type="match status" value="1"/>
</dbReference>
<dbReference type="InterPro" id="IPR026444">
    <property type="entry name" value="Secre_tail"/>
</dbReference>
<evidence type="ECO:0000313" key="3">
    <source>
        <dbReference type="EMBL" id="RXK62477.1"/>
    </source>
</evidence>
<feature type="signal peptide" evidence="1">
    <location>
        <begin position="1"/>
        <end position="19"/>
    </location>
</feature>
<gene>
    <name evidence="3" type="ORF">ESA94_05605</name>
</gene>
<keyword evidence="1" id="KW-0732">Signal</keyword>
<accession>A0A4Q1CN06</accession>
<dbReference type="InterPro" id="IPR013783">
    <property type="entry name" value="Ig-like_fold"/>
</dbReference>
<reference evidence="3 4" key="1">
    <citation type="submission" date="2019-01" db="EMBL/GenBank/DDBJ databases">
        <title>Lacibacter sp. strain TTM-7.</title>
        <authorList>
            <person name="Chen W.-M."/>
        </authorList>
    </citation>
    <scope>NUCLEOTIDE SEQUENCE [LARGE SCALE GENOMIC DNA]</scope>
    <source>
        <strain evidence="3 4">TTM-7</strain>
    </source>
</reference>
<dbReference type="NCBIfam" id="TIGR04183">
    <property type="entry name" value="Por_Secre_tail"/>
    <property type="match status" value="1"/>
</dbReference>